<dbReference type="InterPro" id="IPR008972">
    <property type="entry name" value="Cupredoxin"/>
</dbReference>
<evidence type="ECO:0000313" key="6">
    <source>
        <dbReference type="EMBL" id="MBE9028996.1"/>
    </source>
</evidence>
<evidence type="ECO:0000256" key="1">
    <source>
        <dbReference type="ARBA" id="ARBA00022723"/>
    </source>
</evidence>
<dbReference type="PROSITE" id="PS51318">
    <property type="entry name" value="TAT"/>
    <property type="match status" value="1"/>
</dbReference>
<dbReference type="PANTHER" id="PTHR11709">
    <property type="entry name" value="MULTI-COPPER OXIDASE"/>
    <property type="match status" value="1"/>
</dbReference>
<organism evidence="6 7">
    <name type="scientific">Romeriopsis navalis LEGE 11480</name>
    <dbReference type="NCBI Taxonomy" id="2777977"/>
    <lineage>
        <taxon>Bacteria</taxon>
        <taxon>Bacillati</taxon>
        <taxon>Cyanobacteriota</taxon>
        <taxon>Cyanophyceae</taxon>
        <taxon>Leptolyngbyales</taxon>
        <taxon>Leptolyngbyaceae</taxon>
        <taxon>Romeriopsis</taxon>
        <taxon>Romeriopsis navalis</taxon>
    </lineage>
</organism>
<keyword evidence="1" id="KW-0479">Metal-binding</keyword>
<dbReference type="CDD" id="cd11024">
    <property type="entry name" value="CuRO_1_2DMCO_NIR_like"/>
    <property type="match status" value="1"/>
</dbReference>
<sequence>MFSHQLTRRQLLLRSGLGVGLVSAAVGCRGLSQSRAIAQSVKVPDVPPTPTGKYPYDPMAVLRDFDYGQVIQENGRLLRQFEVTARSTPVKLNAAITFMTWSLNGRVPAPTLRAKAGERLRIIFHNEDATSHSLHFHGTHPASMDGVKPVRRGKTFIYEFDAEPYGVHPYHCHIAPVTHHIGKGLYGLLIIDPPVERPPADELVLVMGGYDLKKQDKNDIYAFNGIPNFYRDRPIEIYQHQLVRLYLLNMIEFDAAVTFHIHANMFQVYPTGRTLTPSEETDVITMGPAERHILEFTYHYPGMYMFHPHQDQIAERGCMGHFKVLPV</sequence>
<dbReference type="PANTHER" id="PTHR11709:SF394">
    <property type="entry name" value="FI03373P-RELATED"/>
    <property type="match status" value="1"/>
</dbReference>
<name>A0A928Z162_9CYAN</name>
<keyword evidence="2" id="KW-0560">Oxidoreductase</keyword>
<dbReference type="InterPro" id="IPR006311">
    <property type="entry name" value="TAT_signal"/>
</dbReference>
<evidence type="ECO:0000313" key="7">
    <source>
        <dbReference type="Proteomes" id="UP000625316"/>
    </source>
</evidence>
<evidence type="ECO:0000259" key="4">
    <source>
        <dbReference type="Pfam" id="PF07731"/>
    </source>
</evidence>
<dbReference type="Pfam" id="PF07732">
    <property type="entry name" value="Cu-oxidase_3"/>
    <property type="match status" value="1"/>
</dbReference>
<dbReference type="Gene3D" id="2.60.40.420">
    <property type="entry name" value="Cupredoxins - blue copper proteins"/>
    <property type="match status" value="2"/>
</dbReference>
<dbReference type="InterPro" id="IPR011707">
    <property type="entry name" value="Cu-oxidase-like_N"/>
</dbReference>
<dbReference type="GO" id="GO:0005507">
    <property type="term" value="F:copper ion binding"/>
    <property type="evidence" value="ECO:0007669"/>
    <property type="project" value="InterPro"/>
</dbReference>
<proteinExistence type="predicted"/>
<gene>
    <name evidence="6" type="ORF">IQ266_04370</name>
</gene>
<feature type="domain" description="Plastocyanin-like" evidence="5">
    <location>
        <begin position="95"/>
        <end position="194"/>
    </location>
</feature>
<keyword evidence="7" id="KW-1185">Reference proteome</keyword>
<comment type="caution">
    <text evidence="6">The sequence shown here is derived from an EMBL/GenBank/DDBJ whole genome shotgun (WGS) entry which is preliminary data.</text>
</comment>
<dbReference type="Pfam" id="PF07731">
    <property type="entry name" value="Cu-oxidase_2"/>
    <property type="match status" value="1"/>
</dbReference>
<reference evidence="6" key="1">
    <citation type="submission" date="2020-10" db="EMBL/GenBank/DDBJ databases">
        <authorList>
            <person name="Castelo-Branco R."/>
            <person name="Eusebio N."/>
            <person name="Adriana R."/>
            <person name="Vieira A."/>
            <person name="Brugerolle De Fraissinette N."/>
            <person name="Rezende De Castro R."/>
            <person name="Schneider M.P."/>
            <person name="Vasconcelos V."/>
            <person name="Leao P.N."/>
        </authorList>
    </citation>
    <scope>NUCLEOTIDE SEQUENCE</scope>
    <source>
        <strain evidence="6">LEGE 11480</strain>
    </source>
</reference>
<feature type="domain" description="Plastocyanin-like" evidence="4">
    <location>
        <begin position="218"/>
        <end position="325"/>
    </location>
</feature>
<dbReference type="EMBL" id="JADEXQ010000009">
    <property type="protein sequence ID" value="MBE9028996.1"/>
    <property type="molecule type" value="Genomic_DNA"/>
</dbReference>
<dbReference type="AlphaFoldDB" id="A0A928Z162"/>
<evidence type="ECO:0000256" key="3">
    <source>
        <dbReference type="ARBA" id="ARBA00023008"/>
    </source>
</evidence>
<evidence type="ECO:0000259" key="5">
    <source>
        <dbReference type="Pfam" id="PF07732"/>
    </source>
</evidence>
<dbReference type="RefSeq" id="WP_264323817.1">
    <property type="nucleotide sequence ID" value="NZ_JADEXQ010000009.1"/>
</dbReference>
<dbReference type="GO" id="GO:0016491">
    <property type="term" value="F:oxidoreductase activity"/>
    <property type="evidence" value="ECO:0007669"/>
    <property type="project" value="UniProtKB-KW"/>
</dbReference>
<keyword evidence="3" id="KW-0186">Copper</keyword>
<protein>
    <submittedName>
        <fullName evidence="6">Multicopper oxidase domain-containing protein</fullName>
    </submittedName>
</protein>
<dbReference type="InterPro" id="IPR045087">
    <property type="entry name" value="Cu-oxidase_fam"/>
</dbReference>
<accession>A0A928Z162</accession>
<dbReference type="Proteomes" id="UP000625316">
    <property type="component" value="Unassembled WGS sequence"/>
</dbReference>
<dbReference type="InterPro" id="IPR011706">
    <property type="entry name" value="Cu-oxidase_C"/>
</dbReference>
<dbReference type="SUPFAM" id="SSF49503">
    <property type="entry name" value="Cupredoxins"/>
    <property type="match status" value="2"/>
</dbReference>
<evidence type="ECO:0000256" key="2">
    <source>
        <dbReference type="ARBA" id="ARBA00023002"/>
    </source>
</evidence>